<dbReference type="EMBL" id="MFMW01000007">
    <property type="protein sequence ID" value="OGG87559.1"/>
    <property type="molecule type" value="Genomic_DNA"/>
</dbReference>
<proteinExistence type="predicted"/>
<name>A0A1F6FNX9_9BACT</name>
<evidence type="ECO:0000313" key="1">
    <source>
        <dbReference type="EMBL" id="OGG87559.1"/>
    </source>
</evidence>
<accession>A0A1F6FNX9</accession>
<dbReference type="Proteomes" id="UP000179136">
    <property type="component" value="Unassembled WGS sequence"/>
</dbReference>
<organism evidence="1 2">
    <name type="scientific">Candidatus Kuenenbacteria bacterium RIFCSPHIGHO2_02_FULL_39_13</name>
    <dbReference type="NCBI Taxonomy" id="1798561"/>
    <lineage>
        <taxon>Bacteria</taxon>
        <taxon>Candidatus Kueneniibacteriota</taxon>
    </lineage>
</organism>
<evidence type="ECO:0000313" key="2">
    <source>
        <dbReference type="Proteomes" id="UP000179136"/>
    </source>
</evidence>
<gene>
    <name evidence="1" type="ORF">A3B87_02755</name>
</gene>
<dbReference type="AlphaFoldDB" id="A0A1F6FNX9"/>
<reference evidence="1 2" key="1">
    <citation type="journal article" date="2016" name="Nat. Commun.">
        <title>Thousands of microbial genomes shed light on interconnected biogeochemical processes in an aquifer system.</title>
        <authorList>
            <person name="Anantharaman K."/>
            <person name="Brown C.T."/>
            <person name="Hug L.A."/>
            <person name="Sharon I."/>
            <person name="Castelle C.J."/>
            <person name="Probst A.J."/>
            <person name="Thomas B.C."/>
            <person name="Singh A."/>
            <person name="Wilkins M.J."/>
            <person name="Karaoz U."/>
            <person name="Brodie E.L."/>
            <person name="Williams K.H."/>
            <person name="Hubbard S.S."/>
            <person name="Banfield J.F."/>
        </authorList>
    </citation>
    <scope>NUCLEOTIDE SEQUENCE [LARGE SCALE GENOMIC DNA]</scope>
</reference>
<comment type="caution">
    <text evidence="1">The sequence shown here is derived from an EMBL/GenBank/DDBJ whole genome shotgun (WGS) entry which is preliminary data.</text>
</comment>
<sequence>MSTCTTQEFKFKNKNLNFALARINGRYPEVGQALNLKCDMVYYCLAGQGTVSLTGRKKKIKPGQALLVGKNKKYYVIGKKLAVLIISNPVWDKRQYRTIKPINNTVIASEQSERSNLVVNATCHGIATSLRSSQ</sequence>
<evidence type="ECO:0008006" key="3">
    <source>
        <dbReference type="Google" id="ProtNLM"/>
    </source>
</evidence>
<dbReference type="InterPro" id="IPR011051">
    <property type="entry name" value="RmlC_Cupin_sf"/>
</dbReference>
<dbReference type="STRING" id="1798561.A3B87_02755"/>
<dbReference type="SUPFAM" id="SSF51182">
    <property type="entry name" value="RmlC-like cupins"/>
    <property type="match status" value="1"/>
</dbReference>
<dbReference type="Gene3D" id="2.60.120.10">
    <property type="entry name" value="Jelly Rolls"/>
    <property type="match status" value="1"/>
</dbReference>
<dbReference type="InterPro" id="IPR014710">
    <property type="entry name" value="RmlC-like_jellyroll"/>
</dbReference>
<protein>
    <recommendedName>
        <fullName evidence="3">AraC-type arabinose-binding/dimerisation domain-containing protein</fullName>
    </recommendedName>
</protein>